<dbReference type="EMBL" id="AP019868">
    <property type="protein sequence ID" value="BBN06871.1"/>
    <property type="molecule type" value="Genomic_DNA"/>
</dbReference>
<keyword evidence="4" id="KW-1185">Reference proteome</keyword>
<protein>
    <recommendedName>
        <fullName evidence="1">SigF-like NTF2-like domain-containing protein</fullName>
    </recommendedName>
</protein>
<dbReference type="Pfam" id="PF24840">
    <property type="entry name" value="NTF2_SigF"/>
    <property type="match status" value="1"/>
</dbReference>
<reference evidence="5" key="3">
    <citation type="journal article" date="2020" name="Curr. Biol.">
        <title>Chromatin organization in early land plants reveals an ancestral association between H3K27me3, transposons, and constitutive heterochromatin.</title>
        <authorList>
            <person name="Montgomery S.A."/>
            <person name="Tanizawa Y."/>
            <person name="Galik B."/>
            <person name="Wang N."/>
            <person name="Ito T."/>
            <person name="Mochizuki T."/>
            <person name="Akimcheva S."/>
            <person name="Bowman J.L."/>
            <person name="Cognat V."/>
            <person name="Marechal-Drouard L."/>
            <person name="Ekker H."/>
            <person name="Hong S.F."/>
            <person name="Kohchi T."/>
            <person name="Lin S.S."/>
            <person name="Liu L.D."/>
            <person name="Nakamura Y."/>
            <person name="Valeeva L.R."/>
            <person name="Shakirov E.V."/>
            <person name="Shippen D.E."/>
            <person name="Wei W.L."/>
            <person name="Yagura M."/>
            <person name="Yamaoka S."/>
            <person name="Yamato K.T."/>
            <person name="Liu C."/>
            <person name="Berger F."/>
        </authorList>
    </citation>
    <scope>NUCLEOTIDE SEQUENCE [LARGE SCALE GENOMIC DNA]</scope>
    <source>
        <strain evidence="5">Tak-1</strain>
    </source>
</reference>
<dbReference type="AlphaFoldDB" id="A0A176VK63"/>
<organism evidence="3 4">
    <name type="scientific">Marchantia polymorpha subsp. ruderalis</name>
    <dbReference type="NCBI Taxonomy" id="1480154"/>
    <lineage>
        <taxon>Eukaryota</taxon>
        <taxon>Viridiplantae</taxon>
        <taxon>Streptophyta</taxon>
        <taxon>Embryophyta</taxon>
        <taxon>Marchantiophyta</taxon>
        <taxon>Marchantiopsida</taxon>
        <taxon>Marchantiidae</taxon>
        <taxon>Marchantiales</taxon>
        <taxon>Marchantiaceae</taxon>
        <taxon>Marchantia</taxon>
    </lineage>
</organism>
<name>A0A176VK63_MARPO</name>
<proteinExistence type="predicted"/>
<dbReference type="PANTHER" id="PTHR35393:SF1">
    <property type="entry name" value="SNOAL-LIKE DOMAIN-CONTAINING PROTEIN"/>
    <property type="match status" value="1"/>
</dbReference>
<evidence type="ECO:0000259" key="1">
    <source>
        <dbReference type="Pfam" id="PF24840"/>
    </source>
</evidence>
<dbReference type="EMBL" id="LVLJ01003586">
    <property type="protein sequence ID" value="OAE20793.1"/>
    <property type="molecule type" value="Genomic_DNA"/>
</dbReference>
<accession>A0A176VK63</accession>
<sequence>MEDPVKEIGGILRGLLKRPTFQQMDEILTENFTEDAQFYHPYVNVNPVAGLTAIIALYQYALLFVNYQDVFIQDIVYDAAKNILAVRMTVEIKPWVLLWRTVNLRFFTELQLEDSTNEVTGKRVKKVKVQRDYFIRWPLLQAVPIIGDIYDSDKLRFLIGAITSAFTRTVQGTYQAIVPEKLKDALFEFWRQHLQVPIGEQFHDAEVKIQ</sequence>
<dbReference type="InterPro" id="IPR057514">
    <property type="entry name" value="NTF2_SigF"/>
</dbReference>
<feature type="domain" description="SigF-like NTF2-like" evidence="1">
    <location>
        <begin position="1"/>
        <end position="116"/>
    </location>
</feature>
<evidence type="ECO:0000313" key="4">
    <source>
        <dbReference type="Proteomes" id="UP000077202"/>
    </source>
</evidence>
<dbReference type="Proteomes" id="UP000077202">
    <property type="component" value="Unassembled WGS sequence"/>
</dbReference>
<reference evidence="3 4" key="1">
    <citation type="submission" date="2016-03" db="EMBL/GenBank/DDBJ databases">
        <title>Mechanisms controlling the formation of the plant cell surface in tip-growing cells are functionally conserved among land plants.</title>
        <authorList>
            <person name="Honkanen S."/>
            <person name="Jones V.A."/>
            <person name="Morieri G."/>
            <person name="Champion C."/>
            <person name="Hetherington A.J."/>
            <person name="Kelly S."/>
            <person name="Saint-Marcoux D."/>
            <person name="Proust H."/>
            <person name="Prescott H."/>
            <person name="Dolan L."/>
        </authorList>
    </citation>
    <scope>NUCLEOTIDE SEQUENCE [LARGE SCALE GENOMIC DNA]</scope>
    <source>
        <strain evidence="4">cv. Tak-1 and cv. Tak-2</strain>
        <tissue evidence="3">Whole gametophyte</tissue>
    </source>
</reference>
<dbReference type="Proteomes" id="UP001162541">
    <property type="component" value="Chromosome 3"/>
</dbReference>
<reference evidence="2" key="2">
    <citation type="journal article" date="2019" name="Curr. Biol.">
        <title>Chromatin organization in early land plants reveals an ancestral association between H3K27me3, transposons, and constitutive heterochromatin.</title>
        <authorList>
            <person name="Montgomery S.A."/>
            <person name="Tanizawa Y."/>
            <person name="Galik B."/>
            <person name="Wang N."/>
            <person name="Ito T."/>
            <person name="Mochizuki T."/>
            <person name="Akimcheva S."/>
            <person name="Bowman J."/>
            <person name="Cognat V."/>
            <person name="Drouard L."/>
            <person name="Ekker H."/>
            <person name="Houng S."/>
            <person name="Kohchi T."/>
            <person name="Lin S."/>
            <person name="Liu L.D."/>
            <person name="Nakamura Y."/>
            <person name="Valeeva L.R."/>
            <person name="Shakirov E.V."/>
            <person name="Shippen D.E."/>
            <person name="Wei W."/>
            <person name="Yagura M."/>
            <person name="Yamaoka S."/>
            <person name="Yamato K.T."/>
            <person name="Liu C."/>
            <person name="Berger F."/>
        </authorList>
    </citation>
    <scope>NUCLEOTIDE SEQUENCE [LARGE SCALE GENOMIC DNA]</scope>
    <source>
        <strain evidence="2">Tak-1</strain>
    </source>
</reference>
<evidence type="ECO:0000313" key="2">
    <source>
        <dbReference type="EMBL" id="BBN06871.1"/>
    </source>
</evidence>
<dbReference type="PANTHER" id="PTHR35393">
    <property type="entry name" value="CHROMOSOME 1, WHOLE GENOME SHOTGUN SEQUENCE"/>
    <property type="match status" value="1"/>
</dbReference>
<evidence type="ECO:0000313" key="5">
    <source>
        <dbReference type="Proteomes" id="UP001162541"/>
    </source>
</evidence>
<gene>
    <name evidence="3" type="ORF">AXG93_203s1280</name>
    <name evidence="2" type="ORF">Mp_3g24550</name>
</gene>
<evidence type="ECO:0000313" key="3">
    <source>
        <dbReference type="EMBL" id="OAE20793.1"/>
    </source>
</evidence>